<feature type="non-terminal residue" evidence="1">
    <location>
        <position position="58"/>
    </location>
</feature>
<keyword evidence="2" id="KW-1185">Reference proteome</keyword>
<sequence length="58" mass="6156">SGTEDVNPYPLNPRRGSKGLCSCQAGVFRSARGLMSHSTSAYAVNWSLLAVNPMVAVM</sequence>
<name>A0ABQ9TMS2_SAGOE</name>
<feature type="non-terminal residue" evidence="1">
    <location>
        <position position="1"/>
    </location>
</feature>
<organism evidence="1 2">
    <name type="scientific">Saguinus oedipus</name>
    <name type="common">Cotton-top tamarin</name>
    <name type="synonym">Oedipomidas oedipus</name>
    <dbReference type="NCBI Taxonomy" id="9490"/>
    <lineage>
        <taxon>Eukaryota</taxon>
        <taxon>Metazoa</taxon>
        <taxon>Chordata</taxon>
        <taxon>Craniata</taxon>
        <taxon>Vertebrata</taxon>
        <taxon>Euteleostomi</taxon>
        <taxon>Mammalia</taxon>
        <taxon>Eutheria</taxon>
        <taxon>Euarchontoglires</taxon>
        <taxon>Primates</taxon>
        <taxon>Haplorrhini</taxon>
        <taxon>Platyrrhini</taxon>
        <taxon>Cebidae</taxon>
        <taxon>Callitrichinae</taxon>
        <taxon>Saguinus</taxon>
    </lineage>
</organism>
<proteinExistence type="predicted"/>
<accession>A0ABQ9TMS2</accession>
<gene>
    <name evidence="1" type="ORF">P7K49_035507</name>
</gene>
<evidence type="ECO:0000313" key="1">
    <source>
        <dbReference type="EMBL" id="KAK2086082.1"/>
    </source>
</evidence>
<evidence type="ECO:0000313" key="2">
    <source>
        <dbReference type="Proteomes" id="UP001266305"/>
    </source>
</evidence>
<comment type="caution">
    <text evidence="1">The sequence shown here is derived from an EMBL/GenBank/DDBJ whole genome shotgun (WGS) entry which is preliminary data.</text>
</comment>
<reference evidence="1 2" key="1">
    <citation type="submission" date="2023-05" db="EMBL/GenBank/DDBJ databases">
        <title>B98-5 Cell Line De Novo Hybrid Assembly: An Optical Mapping Approach.</title>
        <authorList>
            <person name="Kananen K."/>
            <person name="Auerbach J.A."/>
            <person name="Kautto E."/>
            <person name="Blachly J.S."/>
        </authorList>
    </citation>
    <scope>NUCLEOTIDE SEQUENCE [LARGE SCALE GENOMIC DNA]</scope>
    <source>
        <strain evidence="1">B95-8</strain>
        <tissue evidence="1">Cell line</tissue>
    </source>
</reference>
<dbReference type="Proteomes" id="UP001266305">
    <property type="component" value="Unassembled WGS sequence"/>
</dbReference>
<dbReference type="EMBL" id="JASSZA010000020">
    <property type="protein sequence ID" value="KAK2086082.1"/>
    <property type="molecule type" value="Genomic_DNA"/>
</dbReference>
<protein>
    <submittedName>
        <fullName evidence="1">Uncharacterized protein</fullName>
    </submittedName>
</protein>